<gene>
    <name evidence="11" type="primary">rpoN</name>
    <name evidence="11" type="ORF">ACFQ5M_01225</name>
</gene>
<name>A0ABW4J445_9LACO</name>
<keyword evidence="3" id="KW-0808">Transferase</keyword>
<dbReference type="Gene3D" id="1.10.10.1330">
    <property type="entry name" value="RNA polymerase sigma-54 factor, core-binding domain"/>
    <property type="match status" value="1"/>
</dbReference>
<feature type="domain" description="RNA polymerase sigma factor 54 core-binding" evidence="10">
    <location>
        <begin position="74"/>
        <end position="254"/>
    </location>
</feature>
<keyword evidence="5" id="KW-0805">Transcription regulation</keyword>
<accession>A0ABW4J445</accession>
<dbReference type="Pfam" id="PF04552">
    <property type="entry name" value="Sigma54_DBD"/>
    <property type="match status" value="1"/>
</dbReference>
<dbReference type="PROSITE" id="PS00718">
    <property type="entry name" value="SIGMA54_2"/>
    <property type="match status" value="1"/>
</dbReference>
<dbReference type="InterPro" id="IPR007046">
    <property type="entry name" value="RNA_pol_sigma_54_core-bd"/>
</dbReference>
<dbReference type="InterPro" id="IPR038709">
    <property type="entry name" value="RpoN_core-bd_sf"/>
</dbReference>
<dbReference type="PANTHER" id="PTHR32248">
    <property type="entry name" value="RNA POLYMERASE SIGMA-54 FACTOR"/>
    <property type="match status" value="1"/>
</dbReference>
<proteinExistence type="inferred from homology"/>
<evidence type="ECO:0000256" key="4">
    <source>
        <dbReference type="ARBA" id="ARBA00022695"/>
    </source>
</evidence>
<evidence type="ECO:0000256" key="2">
    <source>
        <dbReference type="ARBA" id="ARBA00022478"/>
    </source>
</evidence>
<protein>
    <submittedName>
        <fullName evidence="11">RNA polymerase factor sigma-54</fullName>
    </submittedName>
</protein>
<evidence type="ECO:0000256" key="6">
    <source>
        <dbReference type="ARBA" id="ARBA00023082"/>
    </source>
</evidence>
<dbReference type="InterPro" id="IPR007634">
    <property type="entry name" value="RNA_pol_sigma_54_DNA-bd"/>
</dbReference>
<evidence type="ECO:0000256" key="3">
    <source>
        <dbReference type="ARBA" id="ARBA00022679"/>
    </source>
</evidence>
<dbReference type="InterPro" id="IPR000394">
    <property type="entry name" value="RNA_pol_sigma_54"/>
</dbReference>
<dbReference type="PRINTS" id="PR00045">
    <property type="entry name" value="SIGMA54FCT"/>
</dbReference>
<comment type="caution">
    <text evidence="11">The sequence shown here is derived from an EMBL/GenBank/DDBJ whole genome shotgun (WGS) entry which is preliminary data.</text>
</comment>
<dbReference type="EMBL" id="JBHTOP010000002">
    <property type="protein sequence ID" value="MFD1670710.1"/>
    <property type="molecule type" value="Genomic_DNA"/>
</dbReference>
<organism evidence="11 12">
    <name type="scientific">Agrilactobacillus yilanensis</name>
    <dbReference type="NCBI Taxonomy" id="2485997"/>
    <lineage>
        <taxon>Bacteria</taxon>
        <taxon>Bacillati</taxon>
        <taxon>Bacillota</taxon>
        <taxon>Bacilli</taxon>
        <taxon>Lactobacillales</taxon>
        <taxon>Lactobacillaceae</taxon>
        <taxon>Agrilactobacillus</taxon>
    </lineage>
</organism>
<evidence type="ECO:0000259" key="9">
    <source>
        <dbReference type="Pfam" id="PF04552"/>
    </source>
</evidence>
<keyword evidence="6" id="KW-0731">Sigma factor</keyword>
<evidence type="ECO:0000256" key="8">
    <source>
        <dbReference type="ARBA" id="ARBA00023163"/>
    </source>
</evidence>
<dbReference type="Pfam" id="PF00309">
    <property type="entry name" value="Sigma54_AID"/>
    <property type="match status" value="1"/>
</dbReference>
<dbReference type="Gene3D" id="1.10.10.60">
    <property type="entry name" value="Homeodomain-like"/>
    <property type="match status" value="1"/>
</dbReference>
<dbReference type="PROSITE" id="PS50044">
    <property type="entry name" value="SIGMA54_3"/>
    <property type="match status" value="1"/>
</dbReference>
<feature type="domain" description="RNA polymerase sigma factor 54 DNA-binding" evidence="9">
    <location>
        <begin position="270"/>
        <end position="424"/>
    </location>
</feature>
<dbReference type="PIRSF" id="PIRSF000774">
    <property type="entry name" value="RpoN"/>
    <property type="match status" value="1"/>
</dbReference>
<dbReference type="Pfam" id="PF04963">
    <property type="entry name" value="Sigma54_CBD"/>
    <property type="match status" value="1"/>
</dbReference>
<keyword evidence="8" id="KW-0804">Transcription</keyword>
<evidence type="ECO:0000256" key="5">
    <source>
        <dbReference type="ARBA" id="ARBA00023015"/>
    </source>
</evidence>
<comment type="similarity">
    <text evidence="1">Belongs to the sigma-54 factor family.</text>
</comment>
<keyword evidence="2" id="KW-0240">DNA-directed RNA polymerase</keyword>
<keyword evidence="7" id="KW-0238">DNA-binding</keyword>
<dbReference type="NCBIfam" id="TIGR02395">
    <property type="entry name" value="rpoN_sigma"/>
    <property type="match status" value="1"/>
</dbReference>
<keyword evidence="12" id="KW-1185">Reference proteome</keyword>
<keyword evidence="4" id="KW-0548">Nucleotidyltransferase</keyword>
<dbReference type="Proteomes" id="UP001597267">
    <property type="component" value="Unassembled WGS sequence"/>
</dbReference>
<evidence type="ECO:0000313" key="11">
    <source>
        <dbReference type="EMBL" id="MFD1670710.1"/>
    </source>
</evidence>
<dbReference type="RefSeq" id="WP_125712357.1">
    <property type="nucleotide sequence ID" value="NZ_JBHTOP010000002.1"/>
</dbReference>
<evidence type="ECO:0000256" key="1">
    <source>
        <dbReference type="ARBA" id="ARBA00008798"/>
    </source>
</evidence>
<evidence type="ECO:0000256" key="7">
    <source>
        <dbReference type="ARBA" id="ARBA00023125"/>
    </source>
</evidence>
<evidence type="ECO:0000313" key="12">
    <source>
        <dbReference type="Proteomes" id="UP001597267"/>
    </source>
</evidence>
<evidence type="ECO:0000259" key="10">
    <source>
        <dbReference type="Pfam" id="PF04963"/>
    </source>
</evidence>
<reference evidence="12" key="1">
    <citation type="journal article" date="2019" name="Int. J. Syst. Evol. Microbiol.">
        <title>The Global Catalogue of Microorganisms (GCM) 10K type strain sequencing project: providing services to taxonomists for standard genome sequencing and annotation.</title>
        <authorList>
            <consortium name="The Broad Institute Genomics Platform"/>
            <consortium name="The Broad Institute Genome Sequencing Center for Infectious Disease"/>
            <person name="Wu L."/>
            <person name="Ma J."/>
        </authorList>
    </citation>
    <scope>NUCLEOTIDE SEQUENCE [LARGE SCALE GENOMIC DNA]</scope>
    <source>
        <strain evidence="12">CCM 8896</strain>
    </source>
</reference>
<sequence length="427" mass="48581">MDHALIQTLTQKQKLSLTPQLQTALKILQANNTALVQLLNNAALENPFLTVHSPAIPMSNIVKPDFNYPDRSTFSLETTLRNQISFMPDNSQKQLLIQLIYQLDDHGYLPDSLESLSQRLSVSKTALIKAIAQLQTLDPAGIGARSLAECLSLQLQRRSDTQLAQAMLALDPSILQQHDWSSAARLLNVSISKIQMAFAQLQQLSPNPVAVFDQDTPFNQPYLFPELQVHCRQQQPIVTLIDQDFPELKFDQRYFQTLQSQTFQDQTVTQYLKKQLQDYQWLVQSLARRKTTLLQVAQIIVQYQSAFFTNCQHPLQNLTLKTIAAESAHSESTISRTIQGKTILTDEGIRPLRSFLKNSPQYSDHTVTQVKTLIQALILQEDRQKPLSDQSIADLLQTKQIQIARRTVTKYRLQLAIASAQQRKLRR</sequence>
<dbReference type="PANTHER" id="PTHR32248:SF4">
    <property type="entry name" value="RNA POLYMERASE SIGMA-54 FACTOR"/>
    <property type="match status" value="1"/>
</dbReference>